<dbReference type="Gene3D" id="3.40.50.450">
    <property type="match status" value="1"/>
</dbReference>
<dbReference type="NCBIfam" id="NF010181">
    <property type="entry name" value="PRK13660.1"/>
    <property type="match status" value="1"/>
</dbReference>
<protein>
    <recommendedName>
        <fullName evidence="1">UPF0398 protein CHH72_02765</fullName>
    </recommendedName>
</protein>
<dbReference type="SUPFAM" id="SSF102405">
    <property type="entry name" value="MCP/YpsA-like"/>
    <property type="match status" value="1"/>
</dbReference>
<dbReference type="PANTHER" id="PTHR38440:SF1">
    <property type="entry name" value="UPF0398 PROTEIN SPR0331"/>
    <property type="match status" value="1"/>
</dbReference>
<evidence type="ECO:0000313" key="3">
    <source>
        <dbReference type="Proteomes" id="UP000216207"/>
    </source>
</evidence>
<dbReference type="SMR" id="A0A268P560"/>
<dbReference type="AlphaFoldDB" id="A0A268P560"/>
<sequence>MNKEGRAIHSLLVTGYKAHELGIFQESHQGVHYLKKTIENRLRPFIEEGTEWIITSGQLGVEQWAADVVFSLKETAYPHIKLAILPPFEGQEANWSQAAQERYAARLAMADFVECISKRPYEHVGQLRQKNDFLVQRTDGLLVLYDEEKQGSPLYYIASAKAQGKPIFYISPEEVEETVRQDQYDDFL</sequence>
<dbReference type="EMBL" id="NPCC01000004">
    <property type="protein sequence ID" value="PAE90818.1"/>
    <property type="molecule type" value="Genomic_DNA"/>
</dbReference>
<dbReference type="Proteomes" id="UP000216207">
    <property type="component" value="Unassembled WGS sequence"/>
</dbReference>
<dbReference type="HAMAP" id="MF_01575">
    <property type="entry name" value="UPF0398"/>
    <property type="match status" value="1"/>
</dbReference>
<proteinExistence type="inferred from homology"/>
<dbReference type="RefSeq" id="WP_011246859.1">
    <property type="nucleotide sequence ID" value="NZ_CP154609.1"/>
</dbReference>
<dbReference type="InterPro" id="IPR010697">
    <property type="entry name" value="YspA"/>
</dbReference>
<evidence type="ECO:0000313" key="2">
    <source>
        <dbReference type="EMBL" id="PAE90818.1"/>
    </source>
</evidence>
<name>A0A268P560_SHOCL</name>
<gene>
    <name evidence="2" type="ORF">CHH72_02765</name>
</gene>
<dbReference type="OMA" id="LEWVITG"/>
<dbReference type="PIRSF" id="PIRSF021290">
    <property type="entry name" value="DUF1273"/>
    <property type="match status" value="1"/>
</dbReference>
<evidence type="ECO:0000256" key="1">
    <source>
        <dbReference type="HAMAP-Rule" id="MF_01575"/>
    </source>
</evidence>
<organism evidence="2 3">
    <name type="scientific">Shouchella clausii</name>
    <name type="common">Alkalihalobacillus clausii</name>
    <dbReference type="NCBI Taxonomy" id="79880"/>
    <lineage>
        <taxon>Bacteria</taxon>
        <taxon>Bacillati</taxon>
        <taxon>Bacillota</taxon>
        <taxon>Bacilli</taxon>
        <taxon>Bacillales</taxon>
        <taxon>Bacillaceae</taxon>
        <taxon>Shouchella</taxon>
    </lineage>
</organism>
<dbReference type="PANTHER" id="PTHR38440">
    <property type="entry name" value="UPF0398 PROTEIN YPSA"/>
    <property type="match status" value="1"/>
</dbReference>
<comment type="similarity">
    <text evidence="1">Belongs to the UPF0398 family.</text>
</comment>
<dbReference type="Pfam" id="PF06908">
    <property type="entry name" value="YpsA"/>
    <property type="match status" value="1"/>
</dbReference>
<comment type="caution">
    <text evidence="2">The sequence shown here is derived from an EMBL/GenBank/DDBJ whole genome shotgun (WGS) entry which is preliminary data.</text>
</comment>
<accession>A0A268P560</accession>
<reference evidence="2 3" key="1">
    <citation type="submission" date="2017-07" db="EMBL/GenBank/DDBJ databases">
        <title>Isolation and whole genome analysis of endospore-forming bacteria from heroin.</title>
        <authorList>
            <person name="Kalinowski J."/>
            <person name="Ahrens B."/>
            <person name="Al-Dilaimi A."/>
            <person name="Winkler A."/>
            <person name="Wibberg D."/>
            <person name="Schleenbecker U."/>
            <person name="Ruckert C."/>
            <person name="Wolfel R."/>
            <person name="Grass G."/>
        </authorList>
    </citation>
    <scope>NUCLEOTIDE SEQUENCE [LARGE SCALE GENOMIC DNA]</scope>
    <source>
        <strain evidence="2 3">7539</strain>
    </source>
</reference>